<name>A0A9P9F029_9HYPO</name>
<gene>
    <name evidence="3" type="ORF">B0J13DRAFT_301773</name>
</gene>
<keyword evidence="2" id="KW-0472">Membrane</keyword>
<evidence type="ECO:0000313" key="4">
    <source>
        <dbReference type="Proteomes" id="UP000717696"/>
    </source>
</evidence>
<keyword evidence="2" id="KW-0812">Transmembrane</keyword>
<dbReference type="OrthoDB" id="3642468at2759"/>
<dbReference type="AlphaFoldDB" id="A0A9P9F029"/>
<protein>
    <submittedName>
        <fullName evidence="3">Uncharacterized protein</fullName>
    </submittedName>
</protein>
<evidence type="ECO:0000313" key="3">
    <source>
        <dbReference type="EMBL" id="KAH7149273.1"/>
    </source>
</evidence>
<feature type="transmembrane region" description="Helical" evidence="2">
    <location>
        <begin position="350"/>
        <end position="374"/>
    </location>
</feature>
<sequence>MDEIYKKIVDFNPRHFSDSPDVRDFEFTELWRSDTTGAVRVFSDKVVISDVATWLAKESQPTKLGTESLVLRLVWTSLDFKEKSVGLPKATLTAILDKFGLNLAHGYVLSCVTGINAFSKTVEPDSEHQAYSFSYAPKIASSWSHTRFTSKPLSRQSVTYGIVLAGVAQKETLRKLLHSMWQPNLSAHAMFPAFLYAFMLSAEAERTVEGMKSRIQAVESRTGYTGFQTKRGTTVVGIGLGELSAEMSGYASKLASAERKSMTLEKLMDFILGHTGPSVGVLSESDCLMKNHTSVLRQRLDMQVLDKSYTLKRVQIQIEALVNLIGQHDSINNTDIALSSHRDASSMKTLAFVTMFFLPGSFVAALFSTNCFGWDNLDPEDSSIGVPSTPQFKLYWAITIPMTVLTFLLYFAWLGFQVYQRNKMHAQLGKSRPADGNSKKKDEEFTEAILLANKRFSMFRQRSDSTAWY</sequence>
<organism evidence="3 4">
    <name type="scientific">Dactylonectria estremocensis</name>
    <dbReference type="NCBI Taxonomy" id="1079267"/>
    <lineage>
        <taxon>Eukaryota</taxon>
        <taxon>Fungi</taxon>
        <taxon>Dikarya</taxon>
        <taxon>Ascomycota</taxon>
        <taxon>Pezizomycotina</taxon>
        <taxon>Sordariomycetes</taxon>
        <taxon>Hypocreomycetidae</taxon>
        <taxon>Hypocreales</taxon>
        <taxon>Nectriaceae</taxon>
        <taxon>Dactylonectria</taxon>
    </lineage>
</organism>
<keyword evidence="2" id="KW-1133">Transmembrane helix</keyword>
<dbReference type="EMBL" id="JAGMUU010000007">
    <property type="protein sequence ID" value="KAH7149273.1"/>
    <property type="molecule type" value="Genomic_DNA"/>
</dbReference>
<evidence type="ECO:0000256" key="1">
    <source>
        <dbReference type="SAM" id="Coils"/>
    </source>
</evidence>
<feature type="coiled-coil region" evidence="1">
    <location>
        <begin position="201"/>
        <end position="260"/>
    </location>
</feature>
<feature type="transmembrane region" description="Helical" evidence="2">
    <location>
        <begin position="394"/>
        <end position="416"/>
    </location>
</feature>
<proteinExistence type="predicted"/>
<comment type="caution">
    <text evidence="3">The sequence shown here is derived from an EMBL/GenBank/DDBJ whole genome shotgun (WGS) entry which is preliminary data.</text>
</comment>
<keyword evidence="4" id="KW-1185">Reference proteome</keyword>
<accession>A0A9P9F029</accession>
<keyword evidence="1" id="KW-0175">Coiled coil</keyword>
<dbReference type="Gene3D" id="1.20.58.340">
    <property type="entry name" value="Magnesium transport protein CorA, transmembrane region"/>
    <property type="match status" value="1"/>
</dbReference>
<evidence type="ECO:0000256" key="2">
    <source>
        <dbReference type="SAM" id="Phobius"/>
    </source>
</evidence>
<reference evidence="3" key="1">
    <citation type="journal article" date="2021" name="Nat. Commun.">
        <title>Genetic determinants of endophytism in the Arabidopsis root mycobiome.</title>
        <authorList>
            <person name="Mesny F."/>
            <person name="Miyauchi S."/>
            <person name="Thiergart T."/>
            <person name="Pickel B."/>
            <person name="Atanasova L."/>
            <person name="Karlsson M."/>
            <person name="Huettel B."/>
            <person name="Barry K.W."/>
            <person name="Haridas S."/>
            <person name="Chen C."/>
            <person name="Bauer D."/>
            <person name="Andreopoulos W."/>
            <person name="Pangilinan J."/>
            <person name="LaButti K."/>
            <person name="Riley R."/>
            <person name="Lipzen A."/>
            <person name="Clum A."/>
            <person name="Drula E."/>
            <person name="Henrissat B."/>
            <person name="Kohler A."/>
            <person name="Grigoriev I.V."/>
            <person name="Martin F.M."/>
            <person name="Hacquard S."/>
        </authorList>
    </citation>
    <scope>NUCLEOTIDE SEQUENCE</scope>
    <source>
        <strain evidence="3">MPI-CAGE-AT-0021</strain>
    </source>
</reference>
<dbReference type="Proteomes" id="UP000717696">
    <property type="component" value="Unassembled WGS sequence"/>
</dbReference>